<sequence>MHENFSHDAPLAVDEAHLADGQDPDAQVTLRLHMPREGFDLVALHEGAMPAAGDELALDATFARAHRLGVGDTVTVAGLGYRICGIVTLPDYMALFQTNSGIVMNTLTFGVGTLTAEGWARLTSPDAGPGVSTAFTYSFFLDPALAADTTARTGLDGSALTDGDGTLTAGERRDVETDAAGRLIAAGARVGSLIDSGDNLAINYGTDDVSHDSFFITWLIVVLIVVVAFIVVVITSAAIEAESSVIGTLLASGWRSGELLRHYLALPALVGATACLAGNALGHTALVAPMRHIYYDMYSLPPYTASFSVRALLLTTVLPLGLLIGITALGLTRALRRTPLQFLRHEHNRRGHRAVHLPARLPFRIRFRLRLLLQARAAFATLFVGIVLSSFLLTAGLAFLPVVDNYTEDTIANLPAAYAYTLTAPVEPTSTDPAAAQAERLTTTVLQVERRWDAGPMDVQLLGVDEDSSHLDGLDVSGGRVVVGAGLQDKTDVEVGEVLTLTDEYTRQEHRLTIAGTWGNSTDVRVYLSRETLNGMLGLDAGSFNGYLSDTALELPGGSVASTTTEQDVRTAADQISTSLSAVLRMATFLAILVFLIVVHLLTKTVIDRGARTISLLKVLGHHDGEISAVYVRTVTLTVAASLLLSPALTLSALKWGAARVFIGYDANFVLTVPAAMVAEEIAIAFGIYLLVAGLHLLHVRRIPLGEALRVQE</sequence>
<evidence type="ECO:0000256" key="3">
    <source>
        <dbReference type="ARBA" id="ARBA00022692"/>
    </source>
</evidence>
<dbReference type="AlphaFoldDB" id="A0A383S6A1"/>
<reference evidence="8" key="1">
    <citation type="submission" date="2018-08" db="EMBL/GenBank/DDBJ databases">
        <authorList>
            <person name="Hornung B."/>
        </authorList>
    </citation>
    <scope>NUCLEOTIDE SEQUENCE [LARGE SCALE GENOMIC DNA]</scope>
</reference>
<dbReference type="InterPro" id="IPR038766">
    <property type="entry name" value="Membrane_comp_ABC_pdt"/>
</dbReference>
<protein>
    <submittedName>
        <fullName evidence="7">FtsX-like permease family</fullName>
    </submittedName>
</protein>
<keyword evidence="3" id="KW-0812">Transmembrane</keyword>
<evidence type="ECO:0000259" key="6">
    <source>
        <dbReference type="Pfam" id="PF02687"/>
    </source>
</evidence>
<accession>A0A383S6A1</accession>
<dbReference type="RefSeq" id="WP_126464285.1">
    <property type="nucleotide sequence ID" value="NZ_LR134442.1"/>
</dbReference>
<keyword evidence="2" id="KW-1003">Cell membrane</keyword>
<dbReference type="InterPro" id="IPR003838">
    <property type="entry name" value="ABC3_permease_C"/>
</dbReference>
<evidence type="ECO:0000313" key="7">
    <source>
        <dbReference type="EMBL" id="SYZ32954.1"/>
    </source>
</evidence>
<evidence type="ECO:0000256" key="5">
    <source>
        <dbReference type="ARBA" id="ARBA00023136"/>
    </source>
</evidence>
<dbReference type="PANTHER" id="PTHR30287">
    <property type="entry name" value="MEMBRANE COMPONENT OF PREDICTED ABC SUPERFAMILY METABOLITE UPTAKE TRANSPORTER"/>
    <property type="match status" value="1"/>
</dbReference>
<organism evidence="7 8">
    <name type="scientific">Propionibacterium australiense</name>
    <dbReference type="NCBI Taxonomy" id="119981"/>
    <lineage>
        <taxon>Bacteria</taxon>
        <taxon>Bacillati</taxon>
        <taxon>Actinomycetota</taxon>
        <taxon>Actinomycetes</taxon>
        <taxon>Propionibacteriales</taxon>
        <taxon>Propionibacteriaceae</taxon>
        <taxon>Propionibacterium</taxon>
    </lineage>
</organism>
<dbReference type="Proteomes" id="UP000263928">
    <property type="component" value="Unassembled WGS sequence"/>
</dbReference>
<proteinExistence type="predicted"/>
<dbReference type="PANTHER" id="PTHR30287:SF1">
    <property type="entry name" value="INNER MEMBRANE PROTEIN"/>
    <property type="match status" value="1"/>
</dbReference>
<dbReference type="EMBL" id="UNQJ01000004">
    <property type="protein sequence ID" value="SYZ32954.1"/>
    <property type="molecule type" value="Genomic_DNA"/>
</dbReference>
<dbReference type="Pfam" id="PF02687">
    <property type="entry name" value="FtsX"/>
    <property type="match status" value="1"/>
</dbReference>
<feature type="domain" description="ABC3 transporter permease C-terminal" evidence="6">
    <location>
        <begin position="220"/>
        <end position="337"/>
    </location>
</feature>
<dbReference type="GO" id="GO:0005886">
    <property type="term" value="C:plasma membrane"/>
    <property type="evidence" value="ECO:0007669"/>
    <property type="project" value="UniProtKB-SubCell"/>
</dbReference>
<evidence type="ECO:0000256" key="4">
    <source>
        <dbReference type="ARBA" id="ARBA00022989"/>
    </source>
</evidence>
<gene>
    <name evidence="7" type="ORF">PROPAUS_0865</name>
</gene>
<keyword evidence="4" id="KW-1133">Transmembrane helix</keyword>
<name>A0A383S6A1_9ACTN</name>
<evidence type="ECO:0000313" key="8">
    <source>
        <dbReference type="Proteomes" id="UP000263928"/>
    </source>
</evidence>
<evidence type="ECO:0000256" key="1">
    <source>
        <dbReference type="ARBA" id="ARBA00004651"/>
    </source>
</evidence>
<keyword evidence="8" id="KW-1185">Reference proteome</keyword>
<keyword evidence="5" id="KW-0472">Membrane</keyword>
<evidence type="ECO:0000256" key="2">
    <source>
        <dbReference type="ARBA" id="ARBA00022475"/>
    </source>
</evidence>
<comment type="subcellular location">
    <subcellularLocation>
        <location evidence="1">Cell membrane</location>
        <topology evidence="1">Multi-pass membrane protein</topology>
    </subcellularLocation>
</comment>